<organism evidence="2 3">
    <name type="scientific">Diacronema lutheri</name>
    <name type="common">Unicellular marine alga</name>
    <name type="synonym">Monochrysis lutheri</name>
    <dbReference type="NCBI Taxonomy" id="2081491"/>
    <lineage>
        <taxon>Eukaryota</taxon>
        <taxon>Haptista</taxon>
        <taxon>Haptophyta</taxon>
        <taxon>Pavlovophyceae</taxon>
        <taxon>Pavlovales</taxon>
        <taxon>Pavlovaceae</taxon>
        <taxon>Diacronema</taxon>
    </lineage>
</organism>
<evidence type="ECO:0008006" key="4">
    <source>
        <dbReference type="Google" id="ProtNLM"/>
    </source>
</evidence>
<protein>
    <recommendedName>
        <fullName evidence="4">Sulfotransferase</fullName>
    </recommendedName>
</protein>
<accession>A0A8J5XAE0</accession>
<sequence length="372" mass="40518">MLRFVAALAAVVGAAPEVVLHVGPHKCGSTTIEAATLVHRFISTSLASADGFAMTVGFPGEFRSAKNHANLAGALLEPDTLSQPAWVWFVAWARGALARGKRLFLSSENFASVAALPAKTQLLISTLRMIGFGKLRVVIVHRRCYEKLQSEHSEQFLADYRTRADVSEYLPIVDWVTQREPYAENKFGQTVMLRAHFERLGAEVSVLDIHRVPPSDFVATFVCEHMRAASTCGQLRAHPNSAKVGKKNARPRGAALLVDVIYGAAAQRGMARLSCPRALQALYALGADWRPELAIQARCLSEPELARVWRFTAAEEADLLRRPLSALEASELRKDFDAKAGGFCSANVSAVLASVAWAKPLAIALKRGSEMD</sequence>
<keyword evidence="3" id="KW-1185">Reference proteome</keyword>
<evidence type="ECO:0000313" key="3">
    <source>
        <dbReference type="Proteomes" id="UP000751190"/>
    </source>
</evidence>
<comment type="caution">
    <text evidence="2">The sequence shown here is derived from an EMBL/GenBank/DDBJ whole genome shotgun (WGS) entry which is preliminary data.</text>
</comment>
<dbReference type="AlphaFoldDB" id="A0A8J5XAE0"/>
<reference evidence="2" key="1">
    <citation type="submission" date="2021-05" db="EMBL/GenBank/DDBJ databases">
        <title>The genome of the haptophyte Pavlova lutheri (Diacronema luteri, Pavlovales) - a model for lipid biosynthesis in eukaryotic algae.</title>
        <authorList>
            <person name="Hulatt C.J."/>
            <person name="Posewitz M.C."/>
        </authorList>
    </citation>
    <scope>NUCLEOTIDE SEQUENCE</scope>
    <source>
        <strain evidence="2">NIVA-4/92</strain>
    </source>
</reference>
<evidence type="ECO:0000313" key="2">
    <source>
        <dbReference type="EMBL" id="KAG8459778.1"/>
    </source>
</evidence>
<keyword evidence="1" id="KW-0732">Signal</keyword>
<proteinExistence type="predicted"/>
<name>A0A8J5XAE0_DIALT</name>
<feature type="signal peptide" evidence="1">
    <location>
        <begin position="1"/>
        <end position="16"/>
    </location>
</feature>
<feature type="chain" id="PRO_5035278947" description="Sulfotransferase" evidence="1">
    <location>
        <begin position="17"/>
        <end position="372"/>
    </location>
</feature>
<dbReference type="Proteomes" id="UP000751190">
    <property type="component" value="Unassembled WGS sequence"/>
</dbReference>
<dbReference type="OrthoDB" id="10488858at2759"/>
<dbReference type="EMBL" id="JAGTXO010000037">
    <property type="protein sequence ID" value="KAG8459778.1"/>
    <property type="molecule type" value="Genomic_DNA"/>
</dbReference>
<evidence type="ECO:0000256" key="1">
    <source>
        <dbReference type="SAM" id="SignalP"/>
    </source>
</evidence>
<gene>
    <name evidence="2" type="ORF">KFE25_014341</name>
</gene>